<evidence type="ECO:0000256" key="1">
    <source>
        <dbReference type="SAM" id="Coils"/>
    </source>
</evidence>
<dbReference type="Proteomes" id="UP000619260">
    <property type="component" value="Unassembled WGS sequence"/>
</dbReference>
<evidence type="ECO:0000313" key="4">
    <source>
        <dbReference type="Proteomes" id="UP000619260"/>
    </source>
</evidence>
<dbReference type="EMBL" id="BOPF01000016">
    <property type="protein sequence ID" value="GIJ47642.1"/>
    <property type="molecule type" value="Genomic_DNA"/>
</dbReference>
<name>A0A8J3YNF1_9ACTN</name>
<feature type="compositionally biased region" description="Polar residues" evidence="2">
    <location>
        <begin position="2167"/>
        <end position="2185"/>
    </location>
</feature>
<feature type="compositionally biased region" description="Basic and acidic residues" evidence="2">
    <location>
        <begin position="2451"/>
        <end position="2462"/>
    </location>
</feature>
<proteinExistence type="predicted"/>
<evidence type="ECO:0000313" key="3">
    <source>
        <dbReference type="EMBL" id="GIJ47642.1"/>
    </source>
</evidence>
<comment type="caution">
    <text evidence="3">The sequence shown here is derived from an EMBL/GenBank/DDBJ whole genome shotgun (WGS) entry which is preliminary data.</text>
</comment>
<feature type="region of interest" description="Disordered" evidence="2">
    <location>
        <begin position="2448"/>
        <end position="2474"/>
    </location>
</feature>
<keyword evidence="4" id="KW-1185">Reference proteome</keyword>
<accession>A0A8J3YNF1</accession>
<gene>
    <name evidence="3" type="ORF">Val02_45280</name>
</gene>
<evidence type="ECO:0000256" key="2">
    <source>
        <dbReference type="SAM" id="MobiDB-lite"/>
    </source>
</evidence>
<feature type="compositionally biased region" description="Polar residues" evidence="2">
    <location>
        <begin position="3198"/>
        <end position="3216"/>
    </location>
</feature>
<organism evidence="3 4">
    <name type="scientific">Virgisporangium aliadipatigenens</name>
    <dbReference type="NCBI Taxonomy" id="741659"/>
    <lineage>
        <taxon>Bacteria</taxon>
        <taxon>Bacillati</taxon>
        <taxon>Actinomycetota</taxon>
        <taxon>Actinomycetes</taxon>
        <taxon>Micromonosporales</taxon>
        <taxon>Micromonosporaceae</taxon>
        <taxon>Virgisporangium</taxon>
    </lineage>
</organism>
<feature type="region of interest" description="Disordered" evidence="2">
    <location>
        <begin position="3198"/>
        <end position="3219"/>
    </location>
</feature>
<dbReference type="RefSeq" id="WP_203901160.1">
    <property type="nucleotide sequence ID" value="NZ_BOPF01000016.1"/>
</dbReference>
<keyword evidence="1" id="KW-0175">Coiled coil</keyword>
<reference evidence="3" key="1">
    <citation type="submission" date="2021-01" db="EMBL/GenBank/DDBJ databases">
        <title>Whole genome shotgun sequence of Virgisporangium aliadipatigenens NBRC 105644.</title>
        <authorList>
            <person name="Komaki H."/>
            <person name="Tamura T."/>
        </authorList>
    </citation>
    <scope>NUCLEOTIDE SEQUENCE</scope>
    <source>
        <strain evidence="3">NBRC 105644</strain>
    </source>
</reference>
<sequence length="3780" mass="403034">MLADICAGWRIVPAPHGIYLHTGERAELDTAPGLDHALHTAAGTALPRLVTTPDALGGPLLERNLDRWRDAHGGLLVDLSGAPGGPTRADAQEYADRYAVRIRLPGGVEVRPADGVQVRPAEGVQVRPADGVTRVPAPSGSAPAFPRARLDGDAGGTNGGDPARAAFLDALGRALVPLRGAGGWDAALDTRAAALRPALRAPHTAGAGDRALLAAALSDVDRLERLAAEFRAGPGGVPEVLRLLAAVREPATVARAVRLDGLLPERDLAARLARAGALLRLADDLAATLRPVLDRAVRALPDRRLPALLDELLPLPAGAEALHAAVYLAGQRAHDEVLRPVRDGARPLADAAHRRAGLHETARGADPRAVRAAAREARAAALRGAAEQARVSTVDGALPAAEAARRARTRAAARARAAALGDVPVRAGGAGLAAALADARRAEAERLDAAVDAVAALFAPGGPLVDAPEVDRVERIRGRVVAGQPLTAGDAAFLAELRALSGVADPMLTGPFEDAAGQRLQDLGLRADARAVAVLALLERARRWVALRDGYAAHARGSPAPGPPSTVDDDGWTALADVARMRAAADPIVRAADAVPPKRLATPAAGGAPVTPRTTAPVGARQLPLDAVTRAVRATDPAGGAPESVTTAAAALLGPESAGSPRWYLVTEPDRAGPPAALLTAGLLARRMPELLGAGLSLRTGDRAGAREIVVHGERIGTYTSTVDGALTGLVRVVVEHRHRGRTLATRTVHLTEEVDSRSGDTATRAPASTPIRSAADVAATLHGLAGVRPFAPTPAQLAGGTAHLDPAALRRAHRYLADALAPPRPDGPAVLSRPDRERLLDALRRTVSAPYLDGVLATALTRTAVAHRVGGRRLGTRQTVLSTGIRLYDARVLGYVGTARGPAVRVAVGLLLQVEHGGRRHAVRIDDAAELQLPVPAALALREAFTAPLEVAPFAGGNLLPAPGDTAATYAAAAARAPHLPGVHRIAGTFDTRGGRLVAGDAALDATSLAEQVTTMPGWHGQRLLVLDVAGVPARYRDALADALTRAAGHPTHVLGRDGDGGWVLHGNRTGRYGTDLTAVLTTELPAALRAPGGTPSTVDTVNPVNALNTLSAVDPVDTVDSRYRLTVAELREWAVDGRPVEEPAVLEDLNRLAGAVRAARERQWRRLRARLLDTWNRAMGAQAAADPTEWAGVVHADLVRFRGDLAADVTAQAQRRRATGRERPSVRWTDLEPIPELDEPAAGEWAAADGGWTWVGTGHPTALPTGLTPGPTGGAAQSRRWWTLLELITEATLLSGSGGRPPVALAATAALRVDRLVAFAASWPGRADGSDLPRLYEFLRAAQTGLTGERVEFRLQAFRSGEDGSVVASPVLGERGPVLFVHHDAVADVYVPLWTSRWRRTLVGLATLSDNGVPYAENAVRAALLKVPAPVRADLTAAWDALSERVRRTWFGAARQPVEEPAGAGPWLDATAQAVERLHQEVAALADEITNAVDDTAVARWFHLDAANATVPREAFRVLRGLMDETRGTRRELRALVHEVGTVSRRLTRSARWRVERHRLTGRDPMPGVPIGARRRLLQLVEVAHTLDPERLTRGPRADRVGYLTTLRRLFDALRADVVHVDVLAALVAGWRGGGAPDVPQWTDLRALVAATEDAKSPGRRVELADVRRAWEALRGADPTTSPAEPEPHGPLALPNDAYSATLTLPGHMRDDQLLGAARAGLLPGERDALMDFVRRGVGGVVPDDDPGLAALKHTLDHRFRDGLVDGATVTVRRADGPVEVTLHLTLVNRMTAIRRDIGSRRIDTGTESSRTRGFVKRYTRSRVWSLPFSFLLNASPVGALLSIAAKLIRNQPTTTMGGASGVLDQKLLRSGLGSEAYHADLYSALTVTSLVDGKESTAPPRHLLRPGAVLLEIPEYMLKPTAYRPLPPPAGTPPAPDEFDLNGRVPRTFTVDDVGGTKALFLDLLEAVPAAKRIGSPARDTLRELAERRTVANYVDQLADTYLYSPTLYDDDPDTPIGAVRTRLVLGRANRISVTEDGEVLIRHSNAGSVALIAATSVTDGGEVSLGVGPGALIDAGPITASAGLVARIAAAYKRSQGAKNGGAAADRHMADAGGPTALYLVQVAFVNQAMGAQPREPVHGFLLIRMQVEEALRLAAPETFTYRSTSNAPRRTDRAPTNTDDVQPPTYLARRHPRTIGPSITADVSRGRELHDLVVTKLRGAAPELLPDWATTDPKRLAGSPERFLSVVTNYRSLGEGITRSAFRSGLSQVLDVGLRFRFRMLSVGSVDHYLLTLAGRLGNRRHRGTIESISPADITIMSEELDSSHGRTEELSESFDVSGWVKSAAKQTSGHVGFGPRWTQALGQSGEHGQGIVTYRLSYSAAGVEVYEFDLDVDATLAHYRRPRAWRRIALVNPFLGGFRFTRFPDRKLFDAPFRSTVTLWSPSDRSWRQPDTDRRPVAPVPEQTLGPVTDLDPEVARTVIEAPRSAHFTPAFHPDALDQPPAVVVDLVTGTVQALGGNRSLTEGGTPVDQVLTDRYAITVLRGRLSVLTAPGGLMTAGLMGDGAFVDWEAGVRVRLTAGNWRVEDVVPDLHVEEYHQGRAGASGARSRSDQVTFAFGVGVGGTPETPAGRFSGRATATYTFVDWLNRFVRRTNVSGAHERNRAHTGRYQILRADVTWTALASARPTNLLTELAPRALRPSERRRARQVTVPDALYLDIADADVRDLALLPHERPLPGPLDAVWMPPEPLRTGLGLGLALLDRNVDLIQLLDVLRTELERSLPGALPRDLAADVTGSLRHVTAAVTADGIHAFIDNLLDGGVPIPVRVRSFGHKRVARVLFRLRLDRVPVFEDLRPDIDIESYHIGTAGQGEGHEVEHSHGLRLNAFGGEGQQHGSAQGLMFGTMAQAARNRASAVDHGRELRVYTMTMNSGPAARYAARLVPSVQVDFQDGRSWTPRLPDDVAVGVPVIVPESSSVPGFHTSTPSVAPAPPTVTLLPPSEATPRRLAAWKAAPEAVRLPKQFGMVHVWGAGGLRTATERLMTMLARGGRAAPGDDLAGYDRDVGPIHIGRQLRSDYRGATGDQNATIWSTVNNLTLAGTFHLLNDAGDADRDGRQPPVDGAAAGLSLPVVSVLSPTGGWRPATLRVLANVRNVRLHNVTGPNAESVKLEHRTATEIPRTEYHSVSDSFDTSGAFQTSLSGGSQKDQTPAKISTEPAATLTQADKAQQEDDYSALSGTATLVAGEADRRATVGGKSDRYLNLRDITHTYEFTADVEYRLVATLGDRTEAVEVTVSDGLRVKLRQHDAIAHGLITEETAEELRAPVADMDAVIETYKDAGRTAMHAQGVMATAMRDLDRAVAAERVAWARVEDAAGRIDGPTDGLAAARWIVRLASRRNRVADEVNRLVDVQERHELARAAAVRALEALREVQAEVGATDPTDVAATDRNRARLAEVTGAEAAARTAWERAWRELSDTHADLATRLRAWSASVALAARHRPAGAHPALAAADAWVREAERLATDAAAAHTERAAYSAARVAAHAAATAYVTRRREFVAHVAEITRSAVWGVTSMSRSMTDSLSLGGASGSTPPREQWLSAPDWERSAELWEEHRGTLLRRGELARMHDALDRAAAAGTPATTVGAQRALLRLAPLGQAERAYRYLTAEPHERTGQIVDWLADADTALLPHLLPLITALAEARPPPTSTVVVAILRATAHAVAGELPEARAAVETARHDLTLELRFAWLEHLSRVVAAHRGAADRLDVVSQAVASCG</sequence>
<feature type="coiled-coil region" evidence="1">
    <location>
        <begin position="1470"/>
        <end position="1497"/>
    </location>
</feature>
<feature type="region of interest" description="Disordered" evidence="2">
    <location>
        <begin position="2167"/>
        <end position="2197"/>
    </location>
</feature>
<feature type="region of interest" description="Disordered" evidence="2">
    <location>
        <begin position="1678"/>
        <end position="1697"/>
    </location>
</feature>
<protein>
    <submittedName>
        <fullName evidence="3">Uncharacterized protein</fullName>
    </submittedName>
</protein>